<gene>
    <name evidence="2" type="ORF">A2U01_0000214</name>
</gene>
<dbReference type="AlphaFoldDB" id="A0A392LX68"/>
<name>A0A392LX68_9FABA</name>
<comment type="caution">
    <text evidence="2">The sequence shown here is derived from an EMBL/GenBank/DDBJ whole genome shotgun (WGS) entry which is preliminary data.</text>
</comment>
<organism evidence="2 3">
    <name type="scientific">Trifolium medium</name>
    <dbReference type="NCBI Taxonomy" id="97028"/>
    <lineage>
        <taxon>Eukaryota</taxon>
        <taxon>Viridiplantae</taxon>
        <taxon>Streptophyta</taxon>
        <taxon>Embryophyta</taxon>
        <taxon>Tracheophyta</taxon>
        <taxon>Spermatophyta</taxon>
        <taxon>Magnoliopsida</taxon>
        <taxon>eudicotyledons</taxon>
        <taxon>Gunneridae</taxon>
        <taxon>Pentapetalae</taxon>
        <taxon>rosids</taxon>
        <taxon>fabids</taxon>
        <taxon>Fabales</taxon>
        <taxon>Fabaceae</taxon>
        <taxon>Papilionoideae</taxon>
        <taxon>50 kb inversion clade</taxon>
        <taxon>NPAAA clade</taxon>
        <taxon>Hologalegina</taxon>
        <taxon>IRL clade</taxon>
        <taxon>Trifolieae</taxon>
        <taxon>Trifolium</taxon>
    </lineage>
</organism>
<dbReference type="EMBL" id="LXQA010000128">
    <property type="protein sequence ID" value="MCH79465.1"/>
    <property type="molecule type" value="Genomic_DNA"/>
</dbReference>
<evidence type="ECO:0000313" key="2">
    <source>
        <dbReference type="EMBL" id="MCH79465.1"/>
    </source>
</evidence>
<proteinExistence type="predicted"/>
<protein>
    <submittedName>
        <fullName evidence="2">Uncharacterized protein</fullName>
    </submittedName>
</protein>
<accession>A0A392LX68</accession>
<reference evidence="2 3" key="1">
    <citation type="journal article" date="2018" name="Front. Plant Sci.">
        <title>Red Clover (Trifolium pratense) and Zigzag Clover (T. medium) - A Picture of Genomic Similarities and Differences.</title>
        <authorList>
            <person name="Dluhosova J."/>
            <person name="Istvanek J."/>
            <person name="Nedelnik J."/>
            <person name="Repkova J."/>
        </authorList>
    </citation>
    <scope>NUCLEOTIDE SEQUENCE [LARGE SCALE GENOMIC DNA]</scope>
    <source>
        <strain evidence="3">cv. 10/8</strain>
        <tissue evidence="2">Leaf</tissue>
    </source>
</reference>
<dbReference type="Proteomes" id="UP000265520">
    <property type="component" value="Unassembled WGS sequence"/>
</dbReference>
<sequence length="97" mass="10882">MGNACFGKKRSNKGSLLHPLVVHRVRYQAVTIKVDTRDDNSELGHLIVQECSKGRLRAQVVATATDGDHDHSYELSSGRQGLRPIPEHSEEDIVMYR</sequence>
<evidence type="ECO:0000313" key="3">
    <source>
        <dbReference type="Proteomes" id="UP000265520"/>
    </source>
</evidence>
<keyword evidence="3" id="KW-1185">Reference proteome</keyword>
<evidence type="ECO:0000256" key="1">
    <source>
        <dbReference type="SAM" id="MobiDB-lite"/>
    </source>
</evidence>
<feature type="region of interest" description="Disordered" evidence="1">
    <location>
        <begin position="67"/>
        <end position="97"/>
    </location>
</feature>